<evidence type="ECO:0000256" key="2">
    <source>
        <dbReference type="ARBA" id="ARBA00022603"/>
    </source>
</evidence>
<dbReference type="Proteomes" id="UP001244341">
    <property type="component" value="Chromosome 16b"/>
</dbReference>
<accession>A0ABY8UPX1</accession>
<sequence>MGSEVQQEQQLAAPVAASAAEHPSWSDYNQRWFDIWHDGLQKGQQFDKGAPSPQLMQLLSSGQLQVQGRRALVPGCGRGYDVVAFAAAGAALSVGLDICTDAIAAANQQRDEQLTGHPDGAKVSAATELAVADFFSYCHSSGQLFDVGYDYTFLCALHPDMRTSWAAGWARLLQPGGELLTMVYPVDSSRDANTGPPWPVTPELYKQLLPPAGFELVSLEPIPAGLSHEGRQGREWLGRWRRQ</sequence>
<keyword evidence="4" id="KW-0949">S-adenosyl-L-methionine</keyword>
<dbReference type="Gene3D" id="3.40.50.150">
    <property type="entry name" value="Vaccinia Virus protein VP39"/>
    <property type="match status" value="1"/>
</dbReference>
<evidence type="ECO:0000256" key="1">
    <source>
        <dbReference type="ARBA" id="ARBA00022553"/>
    </source>
</evidence>
<dbReference type="PANTHER" id="PTHR32183:SF11">
    <property type="entry name" value="THIOL METHYLTRANSFERASE 2-RELATED"/>
    <property type="match status" value="1"/>
</dbReference>
<evidence type="ECO:0000256" key="4">
    <source>
        <dbReference type="ARBA" id="ARBA00022691"/>
    </source>
</evidence>
<dbReference type="PANTHER" id="PTHR32183">
    <property type="match status" value="1"/>
</dbReference>
<evidence type="ECO:0000313" key="5">
    <source>
        <dbReference type="EMBL" id="WIA23471.1"/>
    </source>
</evidence>
<dbReference type="EMBL" id="CP126223">
    <property type="protein sequence ID" value="WIA23471.1"/>
    <property type="molecule type" value="Genomic_DNA"/>
</dbReference>
<evidence type="ECO:0000256" key="3">
    <source>
        <dbReference type="ARBA" id="ARBA00022679"/>
    </source>
</evidence>
<organism evidence="5 6">
    <name type="scientific">Tetradesmus obliquus</name>
    <name type="common">Green alga</name>
    <name type="synonym">Acutodesmus obliquus</name>
    <dbReference type="NCBI Taxonomy" id="3088"/>
    <lineage>
        <taxon>Eukaryota</taxon>
        <taxon>Viridiplantae</taxon>
        <taxon>Chlorophyta</taxon>
        <taxon>core chlorophytes</taxon>
        <taxon>Chlorophyceae</taxon>
        <taxon>CS clade</taxon>
        <taxon>Sphaeropleales</taxon>
        <taxon>Scenedesmaceae</taxon>
        <taxon>Tetradesmus</taxon>
    </lineage>
</organism>
<gene>
    <name evidence="5" type="ORF">OEZ85_000216</name>
</gene>
<proteinExistence type="predicted"/>
<keyword evidence="2" id="KW-0489">Methyltransferase</keyword>
<dbReference type="SUPFAM" id="SSF53335">
    <property type="entry name" value="S-adenosyl-L-methionine-dependent methyltransferases"/>
    <property type="match status" value="1"/>
</dbReference>
<evidence type="ECO:0000313" key="6">
    <source>
        <dbReference type="Proteomes" id="UP001244341"/>
    </source>
</evidence>
<protein>
    <recommendedName>
        <fullName evidence="7">S-adenosyl-L-methionine-dependent methyltransferase</fullName>
    </recommendedName>
</protein>
<keyword evidence="6" id="KW-1185">Reference proteome</keyword>
<keyword evidence="1" id="KW-0597">Phosphoprotein</keyword>
<dbReference type="InterPro" id="IPR029063">
    <property type="entry name" value="SAM-dependent_MTases_sf"/>
</dbReference>
<name>A0ABY8UPX1_TETOB</name>
<evidence type="ECO:0008006" key="7">
    <source>
        <dbReference type="Google" id="ProtNLM"/>
    </source>
</evidence>
<reference evidence="5 6" key="1">
    <citation type="submission" date="2023-05" db="EMBL/GenBank/DDBJ databases">
        <title>A 100% complete, gapless, phased diploid assembly of the Scenedesmus obliquus UTEX 3031 genome.</title>
        <authorList>
            <person name="Biondi T.C."/>
            <person name="Hanschen E.R."/>
            <person name="Kwon T."/>
            <person name="Eng W."/>
            <person name="Kruse C.P.S."/>
            <person name="Koehler S.I."/>
            <person name="Kunde Y."/>
            <person name="Gleasner C.D."/>
            <person name="You Mak K.T."/>
            <person name="Polle J."/>
            <person name="Hovde B.T."/>
            <person name="Starkenburg S.R."/>
        </authorList>
    </citation>
    <scope>NUCLEOTIDE SEQUENCE [LARGE SCALE GENOMIC DNA]</scope>
    <source>
        <strain evidence="5 6">DOE0152z</strain>
    </source>
</reference>
<dbReference type="Pfam" id="PF05724">
    <property type="entry name" value="TPMT"/>
    <property type="match status" value="1"/>
</dbReference>
<keyword evidence="3" id="KW-0808">Transferase</keyword>
<dbReference type="InterPro" id="IPR008854">
    <property type="entry name" value="TPMT"/>
</dbReference>
<dbReference type="PROSITE" id="PS51585">
    <property type="entry name" value="SAM_MT_TPMT"/>
    <property type="match status" value="1"/>
</dbReference>